<reference evidence="11 12" key="1">
    <citation type="submission" date="2011-10" db="EMBL/GenBank/DDBJ databases">
        <authorList>
            <person name="Genoscope - CEA"/>
        </authorList>
    </citation>
    <scope>NUCLEOTIDE SEQUENCE [LARGE SCALE GENOMIC DNA]</scope>
    <source>
        <strain evidence="11 12">RCC 1105</strain>
    </source>
</reference>
<dbReference type="Pfam" id="PF00696">
    <property type="entry name" value="AA_kinase"/>
    <property type="match status" value="1"/>
</dbReference>
<comment type="pathway">
    <text evidence="8">Amino-acid biosynthesis; L-lysine biosynthesis via DAP pathway; (S)-tetrahydrodipicolinate from L-aspartate: step 1/4.</text>
</comment>
<dbReference type="STRING" id="41875.K8E9U6"/>
<dbReference type="GO" id="GO:0009090">
    <property type="term" value="P:homoserine biosynthetic process"/>
    <property type="evidence" value="ECO:0007669"/>
    <property type="project" value="TreeGrafter"/>
</dbReference>
<evidence type="ECO:0000256" key="6">
    <source>
        <dbReference type="ARBA" id="ARBA00022777"/>
    </source>
</evidence>
<evidence type="ECO:0000259" key="10">
    <source>
        <dbReference type="PROSITE" id="PS51671"/>
    </source>
</evidence>
<keyword evidence="4" id="KW-0791">Threonine biosynthesis</keyword>
<feature type="domain" description="ACT" evidence="10">
    <location>
        <begin position="423"/>
        <end position="503"/>
    </location>
</feature>
<evidence type="ECO:0000256" key="8">
    <source>
        <dbReference type="RuleBase" id="RU004249"/>
    </source>
</evidence>
<dbReference type="GO" id="GO:0004072">
    <property type="term" value="F:aspartate kinase activity"/>
    <property type="evidence" value="ECO:0007669"/>
    <property type="project" value="UniProtKB-EC"/>
</dbReference>
<dbReference type="GO" id="GO:0009570">
    <property type="term" value="C:chloroplast stroma"/>
    <property type="evidence" value="ECO:0007669"/>
    <property type="project" value="TreeGrafter"/>
</dbReference>
<feature type="coiled-coil region" evidence="9">
    <location>
        <begin position="471"/>
        <end position="525"/>
    </location>
</feature>
<evidence type="ECO:0000256" key="7">
    <source>
        <dbReference type="ARBA" id="ARBA00022840"/>
    </source>
</evidence>
<dbReference type="PANTHER" id="PTHR21499">
    <property type="entry name" value="ASPARTATE KINASE"/>
    <property type="match status" value="1"/>
</dbReference>
<keyword evidence="12" id="KW-1185">Reference proteome</keyword>
<comment type="pathway">
    <text evidence="8">Amino-acid biosynthesis; L-threonine biosynthesis; L-threonine from L-aspartate: step 1/5.</text>
</comment>
<dbReference type="GO" id="GO:0005829">
    <property type="term" value="C:cytosol"/>
    <property type="evidence" value="ECO:0007669"/>
    <property type="project" value="TreeGrafter"/>
</dbReference>
<dbReference type="InterPro" id="IPR045865">
    <property type="entry name" value="ACT-like_dom_sf"/>
</dbReference>
<organism evidence="11 12">
    <name type="scientific">Bathycoccus prasinos</name>
    <dbReference type="NCBI Taxonomy" id="41875"/>
    <lineage>
        <taxon>Eukaryota</taxon>
        <taxon>Viridiplantae</taxon>
        <taxon>Chlorophyta</taxon>
        <taxon>Mamiellophyceae</taxon>
        <taxon>Mamiellales</taxon>
        <taxon>Bathycoccaceae</taxon>
        <taxon>Bathycoccus</taxon>
    </lineage>
</organism>
<dbReference type="Pfam" id="PF22468">
    <property type="entry name" value="ACT_9"/>
    <property type="match status" value="2"/>
</dbReference>
<keyword evidence="3" id="KW-0808">Transferase</keyword>
<keyword evidence="6 11" id="KW-0418">Kinase</keyword>
<dbReference type="InterPro" id="IPR002912">
    <property type="entry name" value="ACT_dom"/>
</dbReference>
<dbReference type="eggNOG" id="KOG0456">
    <property type="taxonomic scope" value="Eukaryota"/>
</dbReference>
<dbReference type="InterPro" id="IPR054352">
    <property type="entry name" value="ACT_Aspartokinase"/>
</dbReference>
<sequence>MASSVFVSSFNGCDVIGRRRFSTSGGKNEALLGLCATRTSSSSSRSSFSGARRRRFSETTTTKCVLANDKDISNNKTPGKNKKQHTVVMKFGGSSVADAERMREVANIVLSFPEEMPVLVLSAMGKSTNNLLMCGEESLKCENAEDVSLMKPLLFVKTLHAETMDVLNVDKETRREVNELLKKLEQVCMGVCLMQEVTPRTRAMLVSFGERMSTRIFASYLRTRGVNAKQYDAFEIGMVTSDDDIENGRVLPETYANMKKSLTLPDGADPQISVVTGFLGRGENTGAISTLGRGGSDLTATVIGAALALEEVQVWKDVDGVLSADPREIENTIPMPFLSFDEAQELAYFGAQVLHPQAMRPAMDNGSLRVRVKNSYNIRAPGTVIGHIDYNSSDGKSGDEGERMDDWLLTSIVRKKNVTMLDIVSTRMLGQYGFLAEVFAVLQHNGISVDVVATSEVSVSLTLDPAKIWSRDLAQEELEKVQRELEDVGTARVAVSNGHSIISLIGNLERNNEIMERAFKALKEAKVHVKMVSQGASKCNISLLVDDAEGQKAASAIHEEFFGRVGFGKNQHLPGM</sequence>
<keyword evidence="9" id="KW-0175">Coiled coil</keyword>
<evidence type="ECO:0000256" key="5">
    <source>
        <dbReference type="ARBA" id="ARBA00022741"/>
    </source>
</evidence>
<dbReference type="EMBL" id="FO082278">
    <property type="protein sequence ID" value="CCO14562.1"/>
    <property type="molecule type" value="Genomic_DNA"/>
</dbReference>
<protein>
    <recommendedName>
        <fullName evidence="2">aspartate kinase</fullName>
        <ecNumber evidence="2">2.7.2.4</ecNumber>
    </recommendedName>
</protein>
<evidence type="ECO:0000313" key="12">
    <source>
        <dbReference type="Proteomes" id="UP000198341"/>
    </source>
</evidence>
<dbReference type="UniPathway" id="UPA00034">
    <property type="reaction ID" value="UER00015"/>
</dbReference>
<accession>K8E9U6</accession>
<dbReference type="GO" id="GO:0005524">
    <property type="term" value="F:ATP binding"/>
    <property type="evidence" value="ECO:0007669"/>
    <property type="project" value="UniProtKB-KW"/>
</dbReference>
<dbReference type="InterPro" id="IPR001048">
    <property type="entry name" value="Asp/Glu/Uridylate_kinase"/>
</dbReference>
<dbReference type="InterPro" id="IPR018042">
    <property type="entry name" value="Aspartate_kinase_CS"/>
</dbReference>
<evidence type="ECO:0000256" key="9">
    <source>
        <dbReference type="SAM" id="Coils"/>
    </source>
</evidence>
<dbReference type="SUPFAM" id="SSF55021">
    <property type="entry name" value="ACT-like"/>
    <property type="match status" value="2"/>
</dbReference>
<dbReference type="RefSeq" id="XP_007515683.1">
    <property type="nucleotide sequence ID" value="XM_007515621.1"/>
</dbReference>
<dbReference type="PANTHER" id="PTHR21499:SF59">
    <property type="entry name" value="ASPARTOKINASE"/>
    <property type="match status" value="1"/>
</dbReference>
<dbReference type="GO" id="GO:0009089">
    <property type="term" value="P:lysine biosynthetic process via diaminopimelate"/>
    <property type="evidence" value="ECO:0007669"/>
    <property type="project" value="UniProtKB-UniPathway"/>
</dbReference>
<dbReference type="InterPro" id="IPR001341">
    <property type="entry name" value="Asp_kinase"/>
</dbReference>
<evidence type="ECO:0000256" key="4">
    <source>
        <dbReference type="ARBA" id="ARBA00022697"/>
    </source>
</evidence>
<evidence type="ECO:0000256" key="1">
    <source>
        <dbReference type="ARBA" id="ARBA00010122"/>
    </source>
</evidence>
<dbReference type="AlphaFoldDB" id="K8E9U6"/>
<keyword evidence="8" id="KW-0028">Amino-acid biosynthesis</keyword>
<dbReference type="NCBIfam" id="TIGR00657">
    <property type="entry name" value="asp_kinases"/>
    <property type="match status" value="1"/>
</dbReference>
<proteinExistence type="inferred from homology"/>
<comment type="similarity">
    <text evidence="1">Belongs to the aspartokinase family.</text>
</comment>
<keyword evidence="7" id="KW-0067">ATP-binding</keyword>
<evidence type="ECO:0000313" key="11">
    <source>
        <dbReference type="EMBL" id="CCO14562.1"/>
    </source>
</evidence>
<dbReference type="GeneID" id="19017886"/>
<dbReference type="FunFam" id="1.20.120.1320:FF:000001">
    <property type="entry name" value="Aspartokinase"/>
    <property type="match status" value="1"/>
</dbReference>
<dbReference type="EC" id="2.7.2.4" evidence="2"/>
<dbReference type="InterPro" id="IPR042199">
    <property type="entry name" value="AsparK_Bifunc_asparK/hSer_DH"/>
</dbReference>
<gene>
    <name evidence="11" type="ORF">Bathy01g01500</name>
</gene>
<dbReference type="Gene3D" id="3.40.1160.10">
    <property type="entry name" value="Acetylglutamate kinase-like"/>
    <property type="match status" value="1"/>
</dbReference>
<name>K8E9U6_9CHLO</name>
<dbReference type="OrthoDB" id="4323675at2759"/>
<dbReference type="UniPathway" id="UPA00051">
    <property type="reaction ID" value="UER00462"/>
</dbReference>
<keyword evidence="5" id="KW-0547">Nucleotide-binding</keyword>
<evidence type="ECO:0000256" key="2">
    <source>
        <dbReference type="ARBA" id="ARBA00013059"/>
    </source>
</evidence>
<evidence type="ECO:0000256" key="3">
    <source>
        <dbReference type="ARBA" id="ARBA00022679"/>
    </source>
</evidence>
<dbReference type="PROSITE" id="PS00324">
    <property type="entry name" value="ASPARTOKINASE"/>
    <property type="match status" value="1"/>
</dbReference>
<dbReference type="SUPFAM" id="SSF53633">
    <property type="entry name" value="Carbamate kinase-like"/>
    <property type="match status" value="1"/>
</dbReference>
<dbReference type="Gene3D" id="1.20.120.1320">
    <property type="entry name" value="Aspartokinase, catalytic domain"/>
    <property type="match status" value="1"/>
</dbReference>
<dbReference type="KEGG" id="bpg:Bathy01g01500"/>
<comment type="pathway">
    <text evidence="8">Amino-acid biosynthesis; L-methionine biosynthesis via de novo pathway; L-homoserine from L-aspartate: step 1/3.</text>
</comment>
<dbReference type="Gene3D" id="3.30.70.260">
    <property type="match status" value="2"/>
</dbReference>
<dbReference type="GO" id="GO:0009088">
    <property type="term" value="P:threonine biosynthetic process"/>
    <property type="evidence" value="ECO:0007669"/>
    <property type="project" value="UniProtKB-UniPathway"/>
</dbReference>
<dbReference type="PROSITE" id="PS51671">
    <property type="entry name" value="ACT"/>
    <property type="match status" value="1"/>
</dbReference>
<dbReference type="InterPro" id="IPR036393">
    <property type="entry name" value="AceGlu_kinase-like_sf"/>
</dbReference>
<dbReference type="UniPathway" id="UPA00050">
    <property type="reaction ID" value="UER00461"/>
</dbReference>
<dbReference type="Proteomes" id="UP000198341">
    <property type="component" value="Chromosome 1"/>
</dbReference>